<dbReference type="RefSeq" id="WP_209490347.1">
    <property type="nucleotide sequence ID" value="NZ_JAGGLC010000001.1"/>
</dbReference>
<dbReference type="EMBL" id="JAGGLC010000001">
    <property type="protein sequence ID" value="MBP1986144.1"/>
    <property type="molecule type" value="Genomic_DNA"/>
</dbReference>
<dbReference type="AlphaFoldDB" id="A0A8T4GWV1"/>
<gene>
    <name evidence="1" type="ORF">J2753_000617</name>
</gene>
<protein>
    <submittedName>
        <fullName evidence="1">Uncharacterized protein</fullName>
    </submittedName>
</protein>
<organism evidence="1 2">
    <name type="scientific">Halolamina salifodinae</name>
    <dbReference type="NCBI Taxonomy" id="1202767"/>
    <lineage>
        <taxon>Archaea</taxon>
        <taxon>Methanobacteriati</taxon>
        <taxon>Methanobacteriota</taxon>
        <taxon>Stenosarchaea group</taxon>
        <taxon>Halobacteria</taxon>
        <taxon>Halobacteriales</taxon>
        <taxon>Haloferacaceae</taxon>
    </lineage>
</organism>
<keyword evidence="2" id="KW-1185">Reference proteome</keyword>
<proteinExistence type="predicted"/>
<comment type="caution">
    <text evidence="1">The sequence shown here is derived from an EMBL/GenBank/DDBJ whole genome shotgun (WGS) entry which is preliminary data.</text>
</comment>
<accession>A0A8T4GWV1</accession>
<sequence length="92" mass="9850">MDVDTAIKEVDEAITKEIGEKDEGFHEGLRAALSAVNEAAGGAAVEDLTSFVAGHVREHADRPAPVAVDQRAAEVVREHDAELPENSYLRNA</sequence>
<evidence type="ECO:0000313" key="1">
    <source>
        <dbReference type="EMBL" id="MBP1986144.1"/>
    </source>
</evidence>
<evidence type="ECO:0000313" key="2">
    <source>
        <dbReference type="Proteomes" id="UP000823736"/>
    </source>
</evidence>
<reference evidence="1" key="1">
    <citation type="submission" date="2021-03" db="EMBL/GenBank/DDBJ databases">
        <title>Genomic Encyclopedia of Type Strains, Phase IV (KMG-IV): sequencing the most valuable type-strain genomes for metagenomic binning, comparative biology and taxonomic classification.</title>
        <authorList>
            <person name="Goeker M."/>
        </authorList>
    </citation>
    <scope>NUCLEOTIDE SEQUENCE</scope>
    <source>
        <strain evidence="1">DSM 26232</strain>
    </source>
</reference>
<dbReference type="Proteomes" id="UP000823736">
    <property type="component" value="Unassembled WGS sequence"/>
</dbReference>
<name>A0A8T4GWV1_9EURY</name>